<gene>
    <name evidence="10" type="ORF">H8B22_03955</name>
</gene>
<organism evidence="10 11">
    <name type="scientific">Agrilutibacter terrestris</name>
    <dbReference type="NCBI Taxonomy" id="2865112"/>
    <lineage>
        <taxon>Bacteria</taxon>
        <taxon>Pseudomonadati</taxon>
        <taxon>Pseudomonadota</taxon>
        <taxon>Gammaproteobacteria</taxon>
        <taxon>Lysobacterales</taxon>
        <taxon>Lysobacteraceae</taxon>
        <taxon>Agrilutibacter</taxon>
    </lineage>
</organism>
<name>A0A7H0FZC0_9GAMM</name>
<dbReference type="NCBIfam" id="TIGR02532">
    <property type="entry name" value="IV_pilin_GFxxxE"/>
    <property type="match status" value="1"/>
</dbReference>
<sequence>MNNREPATRGATAEGNGRGTGFCFPVSGSRFPVAQRGYTLIEVIVAFALLAAALTLLLGSLSGAARQVRNSADAGRAALHAQSLMAQVGVGVPVKPGSRNGELDNGRYRWALQVQRWDDPARRADLPFDPAAPTLLEVRLGIEWGDGGPGQRLLLRTLRIVPPGVDTGG</sequence>
<dbReference type="NCBIfam" id="NF047828">
    <property type="entry name" value="T3SSXpsI"/>
    <property type="match status" value="1"/>
</dbReference>
<keyword evidence="4" id="KW-0488">Methylation</keyword>
<dbReference type="InterPro" id="IPR010052">
    <property type="entry name" value="T2SS_protein-GspI"/>
</dbReference>
<protein>
    <submittedName>
        <fullName evidence="10">Prepilin-type N-terminal cleavage/methylation domain-containing protein</fullName>
    </submittedName>
</protein>
<dbReference type="PANTHER" id="PTHR38779">
    <property type="entry name" value="TYPE II SECRETION SYSTEM PROTEIN I-RELATED"/>
    <property type="match status" value="1"/>
</dbReference>
<reference evidence="10 11" key="1">
    <citation type="submission" date="2020-08" db="EMBL/GenBank/DDBJ databases">
        <title>Lysobacter sp. II4 sp. nov., isolated from soil.</title>
        <authorList>
            <person name="Woo C.Y."/>
            <person name="Kim J."/>
        </authorList>
    </citation>
    <scope>NUCLEOTIDE SEQUENCE [LARGE SCALE GENOMIC DNA]</scope>
    <source>
        <strain evidence="10 11">II4</strain>
    </source>
</reference>
<evidence type="ECO:0000256" key="8">
    <source>
        <dbReference type="ARBA" id="ARBA00023136"/>
    </source>
</evidence>
<evidence type="ECO:0000256" key="5">
    <source>
        <dbReference type="ARBA" id="ARBA00022519"/>
    </source>
</evidence>
<comment type="subcellular location">
    <subcellularLocation>
        <location evidence="1">Cell inner membrane</location>
        <topology evidence="1">Single-pass membrane protein</topology>
    </subcellularLocation>
</comment>
<accession>A0A7H0FZC0</accession>
<keyword evidence="5" id="KW-0997">Cell inner membrane</keyword>
<evidence type="ECO:0000256" key="4">
    <source>
        <dbReference type="ARBA" id="ARBA00022481"/>
    </source>
</evidence>
<keyword evidence="8 9" id="KW-0472">Membrane</keyword>
<feature type="transmembrane region" description="Helical" evidence="9">
    <location>
        <begin position="38"/>
        <end position="59"/>
    </location>
</feature>
<dbReference type="KEGG" id="lsx:H8B22_03955"/>
<evidence type="ECO:0000256" key="6">
    <source>
        <dbReference type="ARBA" id="ARBA00022692"/>
    </source>
</evidence>
<keyword evidence="11" id="KW-1185">Reference proteome</keyword>
<evidence type="ECO:0000313" key="10">
    <source>
        <dbReference type="EMBL" id="QNP41386.1"/>
    </source>
</evidence>
<dbReference type="PANTHER" id="PTHR38779:SF2">
    <property type="entry name" value="TYPE II SECRETION SYSTEM PROTEIN I-RELATED"/>
    <property type="match status" value="1"/>
</dbReference>
<keyword evidence="6 9" id="KW-0812">Transmembrane</keyword>
<evidence type="ECO:0000256" key="9">
    <source>
        <dbReference type="SAM" id="Phobius"/>
    </source>
</evidence>
<dbReference type="InterPro" id="IPR012902">
    <property type="entry name" value="N_methyl_site"/>
</dbReference>
<keyword evidence="7 9" id="KW-1133">Transmembrane helix</keyword>
<keyword evidence="3" id="KW-1003">Cell membrane</keyword>
<dbReference type="PROSITE" id="PS00409">
    <property type="entry name" value="PROKAR_NTER_METHYL"/>
    <property type="match status" value="1"/>
</dbReference>
<evidence type="ECO:0000256" key="1">
    <source>
        <dbReference type="ARBA" id="ARBA00004377"/>
    </source>
</evidence>
<evidence type="ECO:0000256" key="3">
    <source>
        <dbReference type="ARBA" id="ARBA00022475"/>
    </source>
</evidence>
<dbReference type="GO" id="GO:0015628">
    <property type="term" value="P:protein secretion by the type II secretion system"/>
    <property type="evidence" value="ECO:0007669"/>
    <property type="project" value="InterPro"/>
</dbReference>
<evidence type="ECO:0000256" key="2">
    <source>
        <dbReference type="ARBA" id="ARBA00008358"/>
    </source>
</evidence>
<dbReference type="Proteomes" id="UP000516018">
    <property type="component" value="Chromosome"/>
</dbReference>
<evidence type="ECO:0000256" key="7">
    <source>
        <dbReference type="ARBA" id="ARBA00022989"/>
    </source>
</evidence>
<dbReference type="RefSeq" id="WP_187712822.1">
    <property type="nucleotide sequence ID" value="NZ_CP060820.1"/>
</dbReference>
<dbReference type="GO" id="GO:0015627">
    <property type="term" value="C:type II protein secretion system complex"/>
    <property type="evidence" value="ECO:0007669"/>
    <property type="project" value="InterPro"/>
</dbReference>
<proteinExistence type="inferred from homology"/>
<dbReference type="EMBL" id="CP060820">
    <property type="protein sequence ID" value="QNP41386.1"/>
    <property type="molecule type" value="Genomic_DNA"/>
</dbReference>
<dbReference type="Pfam" id="PF07963">
    <property type="entry name" value="N_methyl"/>
    <property type="match status" value="1"/>
</dbReference>
<evidence type="ECO:0000313" key="11">
    <source>
        <dbReference type="Proteomes" id="UP000516018"/>
    </source>
</evidence>
<dbReference type="AlphaFoldDB" id="A0A7H0FZC0"/>
<comment type="similarity">
    <text evidence="2">Belongs to the GSP I family.</text>
</comment>
<dbReference type="GO" id="GO:0005886">
    <property type="term" value="C:plasma membrane"/>
    <property type="evidence" value="ECO:0007669"/>
    <property type="project" value="UniProtKB-SubCell"/>
</dbReference>